<feature type="non-terminal residue" evidence="8">
    <location>
        <position position="211"/>
    </location>
</feature>
<protein>
    <recommendedName>
        <fullName evidence="7">POTRA domain-containing protein</fullName>
    </recommendedName>
</protein>
<keyword evidence="4 6" id="KW-1133">Transmembrane helix</keyword>
<dbReference type="InterPro" id="IPR013685">
    <property type="entry name" value="POTRA_FtsQ_type"/>
</dbReference>
<dbReference type="Proteomes" id="UP000176854">
    <property type="component" value="Unassembled WGS sequence"/>
</dbReference>
<feature type="transmembrane region" description="Helical" evidence="6">
    <location>
        <begin position="20"/>
        <end position="38"/>
    </location>
</feature>
<reference evidence="8 9" key="1">
    <citation type="journal article" date="2016" name="Nat. Commun.">
        <title>Thousands of microbial genomes shed light on interconnected biogeochemical processes in an aquifer system.</title>
        <authorList>
            <person name="Anantharaman K."/>
            <person name="Brown C.T."/>
            <person name="Hug L.A."/>
            <person name="Sharon I."/>
            <person name="Castelle C.J."/>
            <person name="Probst A.J."/>
            <person name="Thomas B.C."/>
            <person name="Singh A."/>
            <person name="Wilkins M.J."/>
            <person name="Karaoz U."/>
            <person name="Brodie E.L."/>
            <person name="Williams K.H."/>
            <person name="Hubbard S.S."/>
            <person name="Banfield J.F."/>
        </authorList>
    </citation>
    <scope>NUCLEOTIDE SEQUENCE [LARGE SCALE GENOMIC DNA]</scope>
</reference>
<evidence type="ECO:0000256" key="1">
    <source>
        <dbReference type="ARBA" id="ARBA00022475"/>
    </source>
</evidence>
<feature type="domain" description="POTRA" evidence="7">
    <location>
        <begin position="67"/>
        <end position="107"/>
    </location>
</feature>
<keyword evidence="2" id="KW-0132">Cell division</keyword>
<dbReference type="AlphaFoldDB" id="A0A1F5Z7X6"/>
<evidence type="ECO:0000313" key="8">
    <source>
        <dbReference type="EMBL" id="OGG08536.1"/>
    </source>
</evidence>
<keyword evidence="5" id="KW-0131">Cell cycle</keyword>
<dbReference type="EMBL" id="MFJC01000063">
    <property type="protein sequence ID" value="OGG08536.1"/>
    <property type="molecule type" value="Genomic_DNA"/>
</dbReference>
<dbReference type="Pfam" id="PF08478">
    <property type="entry name" value="POTRA_1"/>
    <property type="match status" value="1"/>
</dbReference>
<evidence type="ECO:0000256" key="4">
    <source>
        <dbReference type="ARBA" id="ARBA00022989"/>
    </source>
</evidence>
<gene>
    <name evidence="8" type="ORF">A2154_00950</name>
</gene>
<comment type="caution">
    <text evidence="8">The sequence shown here is derived from an EMBL/GenBank/DDBJ whole genome shotgun (WGS) entry which is preliminary data.</text>
</comment>
<proteinExistence type="predicted"/>
<evidence type="ECO:0000256" key="5">
    <source>
        <dbReference type="ARBA" id="ARBA00023306"/>
    </source>
</evidence>
<evidence type="ECO:0000256" key="2">
    <source>
        <dbReference type="ARBA" id="ARBA00022618"/>
    </source>
</evidence>
<accession>A0A1F5Z7X6</accession>
<evidence type="ECO:0000256" key="6">
    <source>
        <dbReference type="SAM" id="Phobius"/>
    </source>
</evidence>
<keyword evidence="1" id="KW-1003">Cell membrane</keyword>
<keyword evidence="6" id="KW-0472">Membrane</keyword>
<evidence type="ECO:0000313" key="9">
    <source>
        <dbReference type="Proteomes" id="UP000176854"/>
    </source>
</evidence>
<sequence>MHKKNRRNLHLIVTYIVRKYRQVLFTLLISFSLCLTVYEINLNIFKLKKIEVIARGIEIHIEQEMIPNQLLFVNSQKLRTQLLNQYPQLADVNIRKKIPDTLVITLETRSPAARVSTNRRLIDVDEQAIVLHSSLDNSASLPVLDFRLQDVADGTKLTDNRVVYCLKLLSGLSTEYMLANVVSLNEVTLRAKVSTTDIFFTQEANPKATAA</sequence>
<evidence type="ECO:0000256" key="3">
    <source>
        <dbReference type="ARBA" id="ARBA00022692"/>
    </source>
</evidence>
<name>A0A1F5Z7X6_9BACT</name>
<keyword evidence="3 6" id="KW-0812">Transmembrane</keyword>
<organism evidence="8 9">
    <name type="scientific">Candidatus Gottesmanbacteria bacterium RBG_16_43_7</name>
    <dbReference type="NCBI Taxonomy" id="1798373"/>
    <lineage>
        <taxon>Bacteria</taxon>
        <taxon>Candidatus Gottesmaniibacteriota</taxon>
    </lineage>
</organism>
<evidence type="ECO:0000259" key="7">
    <source>
        <dbReference type="Pfam" id="PF08478"/>
    </source>
</evidence>